<evidence type="ECO:0000256" key="6">
    <source>
        <dbReference type="SAM" id="MobiDB-lite"/>
    </source>
</evidence>
<dbReference type="Proteomes" id="UP001500653">
    <property type="component" value="Unassembled WGS sequence"/>
</dbReference>
<dbReference type="PANTHER" id="PTHR36115:SF4">
    <property type="entry name" value="MEMBRANE PROTEIN"/>
    <property type="match status" value="1"/>
</dbReference>
<accession>A0ABP4GFN6</accession>
<dbReference type="EMBL" id="BAAALN010000001">
    <property type="protein sequence ID" value="GAA1223845.1"/>
    <property type="molecule type" value="Genomic_DNA"/>
</dbReference>
<feature type="domain" description="RDD" evidence="8">
    <location>
        <begin position="169"/>
        <end position="308"/>
    </location>
</feature>
<dbReference type="PANTHER" id="PTHR36115">
    <property type="entry name" value="PROLINE-RICH ANTIGEN HOMOLOG-RELATED"/>
    <property type="match status" value="1"/>
</dbReference>
<keyword evidence="10" id="KW-1185">Reference proteome</keyword>
<feature type="compositionally biased region" description="Pro residues" evidence="6">
    <location>
        <begin position="105"/>
        <end position="126"/>
    </location>
</feature>
<dbReference type="RefSeq" id="WP_344056102.1">
    <property type="nucleotide sequence ID" value="NZ_BAAALN010000001.1"/>
</dbReference>
<dbReference type="InterPro" id="IPR010432">
    <property type="entry name" value="RDD"/>
</dbReference>
<evidence type="ECO:0000313" key="9">
    <source>
        <dbReference type="EMBL" id="GAA1223845.1"/>
    </source>
</evidence>
<evidence type="ECO:0000256" key="3">
    <source>
        <dbReference type="ARBA" id="ARBA00022692"/>
    </source>
</evidence>
<evidence type="ECO:0000256" key="7">
    <source>
        <dbReference type="SAM" id="Phobius"/>
    </source>
</evidence>
<evidence type="ECO:0000256" key="5">
    <source>
        <dbReference type="ARBA" id="ARBA00023136"/>
    </source>
</evidence>
<feature type="compositionally biased region" description="Gly residues" evidence="6">
    <location>
        <begin position="127"/>
        <end position="140"/>
    </location>
</feature>
<organism evidence="9 10">
    <name type="scientific">Prauserella halophila</name>
    <dbReference type="NCBI Taxonomy" id="185641"/>
    <lineage>
        <taxon>Bacteria</taxon>
        <taxon>Bacillati</taxon>
        <taxon>Actinomycetota</taxon>
        <taxon>Actinomycetes</taxon>
        <taxon>Pseudonocardiales</taxon>
        <taxon>Pseudonocardiaceae</taxon>
        <taxon>Prauserella</taxon>
    </lineage>
</organism>
<feature type="compositionally biased region" description="Low complexity" evidence="6">
    <location>
        <begin position="1"/>
        <end position="55"/>
    </location>
</feature>
<evidence type="ECO:0000256" key="4">
    <source>
        <dbReference type="ARBA" id="ARBA00022989"/>
    </source>
</evidence>
<dbReference type="InterPro" id="IPR051791">
    <property type="entry name" value="Pra-immunoreactive"/>
</dbReference>
<protein>
    <recommendedName>
        <fullName evidence="8">RDD domain-containing protein</fullName>
    </recommendedName>
</protein>
<dbReference type="Pfam" id="PF06271">
    <property type="entry name" value="RDD"/>
    <property type="match status" value="1"/>
</dbReference>
<comment type="caution">
    <text evidence="9">The sequence shown here is derived from an EMBL/GenBank/DDBJ whole genome shotgun (WGS) entry which is preliminary data.</text>
</comment>
<feature type="region of interest" description="Disordered" evidence="6">
    <location>
        <begin position="1"/>
        <end position="140"/>
    </location>
</feature>
<evidence type="ECO:0000256" key="2">
    <source>
        <dbReference type="ARBA" id="ARBA00022475"/>
    </source>
</evidence>
<keyword evidence="5 7" id="KW-0472">Membrane</keyword>
<sequence>MTNPYNQQPYNQQPGQEQQPYGQGAPGQQPYGQQPGQQPGQPYGQGVPGQYEQPPSGGFQQPNPQSGGFQQPAPGQQPYGQPAPGQQPYGQPAPGQQPFGQQPPYGQPPYGQPPYGQPPYGQPPYGQPGGFPGQQPGGFGGGQMVAGQARIIVPGAQIQFSNTGPLVLGTMGSRFLARLVDGLIIGMPVGILVMIIQLAVVASDPGLGWIIWLMAPLPFIGLVLYEGLMLGSRGATVGKSVAGLRVMTELSSMQQQPGIGSGPAFSRVATQMAPGIIPCIGGLVSLLMNLSPFFDEQARQGWHDKAAKTYVISTKPVNY</sequence>
<evidence type="ECO:0000259" key="8">
    <source>
        <dbReference type="Pfam" id="PF06271"/>
    </source>
</evidence>
<evidence type="ECO:0000313" key="10">
    <source>
        <dbReference type="Proteomes" id="UP001500653"/>
    </source>
</evidence>
<gene>
    <name evidence="9" type="ORF">GCM10009676_01560</name>
</gene>
<feature type="transmembrane region" description="Helical" evidence="7">
    <location>
        <begin position="179"/>
        <end position="200"/>
    </location>
</feature>
<feature type="compositionally biased region" description="Low complexity" evidence="6">
    <location>
        <begin position="64"/>
        <end position="104"/>
    </location>
</feature>
<keyword evidence="4 7" id="KW-1133">Transmembrane helix</keyword>
<proteinExistence type="predicted"/>
<feature type="transmembrane region" description="Helical" evidence="7">
    <location>
        <begin position="206"/>
        <end position="225"/>
    </location>
</feature>
<keyword evidence="2" id="KW-1003">Cell membrane</keyword>
<reference evidence="10" key="1">
    <citation type="journal article" date="2019" name="Int. J. Syst. Evol. Microbiol.">
        <title>The Global Catalogue of Microorganisms (GCM) 10K type strain sequencing project: providing services to taxonomists for standard genome sequencing and annotation.</title>
        <authorList>
            <consortium name="The Broad Institute Genomics Platform"/>
            <consortium name="The Broad Institute Genome Sequencing Center for Infectious Disease"/>
            <person name="Wu L."/>
            <person name="Ma J."/>
        </authorList>
    </citation>
    <scope>NUCLEOTIDE SEQUENCE [LARGE SCALE GENOMIC DNA]</scope>
    <source>
        <strain evidence="10">JCM 13023</strain>
    </source>
</reference>
<keyword evidence="3 7" id="KW-0812">Transmembrane</keyword>
<evidence type="ECO:0000256" key="1">
    <source>
        <dbReference type="ARBA" id="ARBA00004651"/>
    </source>
</evidence>
<comment type="subcellular location">
    <subcellularLocation>
        <location evidence="1">Cell membrane</location>
        <topology evidence="1">Multi-pass membrane protein</topology>
    </subcellularLocation>
</comment>
<name>A0ABP4GFN6_9PSEU</name>